<dbReference type="SMART" id="SM00382">
    <property type="entry name" value="AAA"/>
    <property type="match status" value="1"/>
</dbReference>
<accession>A0A916W8C1</accession>
<evidence type="ECO:0000256" key="1">
    <source>
        <dbReference type="ARBA" id="ARBA00004417"/>
    </source>
</evidence>
<keyword evidence="8" id="KW-1185">Reference proteome</keyword>
<dbReference type="InterPro" id="IPR003593">
    <property type="entry name" value="AAA+_ATPase"/>
</dbReference>
<dbReference type="SUPFAM" id="SSF52540">
    <property type="entry name" value="P-loop containing nucleoside triphosphate hydrolases"/>
    <property type="match status" value="1"/>
</dbReference>
<dbReference type="InterPro" id="IPR017871">
    <property type="entry name" value="ABC_transporter-like_CS"/>
</dbReference>
<sequence length="368" mass="39735">MLTVEGLRKVYAEKGGKGLAVALNNVSFSVKEGEFFTLLGPSGCGKTTTLQSVAGLETPDAGRIAMGGEDVFSSERRIVVPPNLRNLGMVFQSYAIWPHMTVFENVAYPLRHGRRKLTETEIRKAVMQSLAMVKLDHLAERPSPMLSGGQQQRVALARALVHAPRLLLLDEPLSNLDAKLRDAMREEIRNLVKALNITTIFVTHDQVEAMGMSDRVMLMRAGEAVQLGTPEDIYKRPNSVFTATFMGRSTVVDGVVQGSARAGDEVVIGTELGLFRGIAGNAIADGGKAALILRPNAIVAGELDGNSFPATVESVTFLGDSQEVRLRSGDFPVLQVTSPYQRVEVGSSFNAWIDPAHCIIVPAEEPAP</sequence>
<dbReference type="GO" id="GO:0016887">
    <property type="term" value="F:ATP hydrolysis activity"/>
    <property type="evidence" value="ECO:0007669"/>
    <property type="project" value="InterPro"/>
</dbReference>
<dbReference type="PROSITE" id="PS00211">
    <property type="entry name" value="ABC_TRANSPORTER_1"/>
    <property type="match status" value="1"/>
</dbReference>
<organism evidence="7 8">
    <name type="scientific">Nitratireductor aestuarii</name>
    <dbReference type="NCBI Taxonomy" id="1735103"/>
    <lineage>
        <taxon>Bacteria</taxon>
        <taxon>Pseudomonadati</taxon>
        <taxon>Pseudomonadota</taxon>
        <taxon>Alphaproteobacteria</taxon>
        <taxon>Hyphomicrobiales</taxon>
        <taxon>Phyllobacteriaceae</taxon>
        <taxon>Nitratireductor</taxon>
    </lineage>
</organism>
<evidence type="ECO:0000256" key="2">
    <source>
        <dbReference type="ARBA" id="ARBA00005417"/>
    </source>
</evidence>
<dbReference type="Pfam" id="PF08402">
    <property type="entry name" value="TOBE_2"/>
    <property type="match status" value="1"/>
</dbReference>
<keyword evidence="5 7" id="KW-0067">ATP-binding</keyword>
<keyword evidence="3" id="KW-0813">Transport</keyword>
<dbReference type="InterPro" id="IPR003439">
    <property type="entry name" value="ABC_transporter-like_ATP-bd"/>
</dbReference>
<proteinExistence type="inferred from homology"/>
<dbReference type="PANTHER" id="PTHR42781">
    <property type="entry name" value="SPERMIDINE/PUTRESCINE IMPORT ATP-BINDING PROTEIN POTA"/>
    <property type="match status" value="1"/>
</dbReference>
<reference evidence="7" key="1">
    <citation type="journal article" date="2014" name="Int. J. Syst. Evol. Microbiol.">
        <title>Complete genome sequence of Corynebacterium casei LMG S-19264T (=DSM 44701T), isolated from a smear-ripened cheese.</title>
        <authorList>
            <consortium name="US DOE Joint Genome Institute (JGI-PGF)"/>
            <person name="Walter F."/>
            <person name="Albersmeier A."/>
            <person name="Kalinowski J."/>
            <person name="Ruckert C."/>
        </authorList>
    </citation>
    <scope>NUCLEOTIDE SEQUENCE</scope>
    <source>
        <strain evidence="7">CGMCC 1.15320</strain>
    </source>
</reference>
<dbReference type="SUPFAM" id="SSF50331">
    <property type="entry name" value="MOP-like"/>
    <property type="match status" value="1"/>
</dbReference>
<evidence type="ECO:0000256" key="4">
    <source>
        <dbReference type="ARBA" id="ARBA00022741"/>
    </source>
</evidence>
<evidence type="ECO:0000256" key="5">
    <source>
        <dbReference type="ARBA" id="ARBA00022840"/>
    </source>
</evidence>
<comment type="similarity">
    <text evidence="2">Belongs to the ABC transporter superfamily.</text>
</comment>
<dbReference type="FunFam" id="3.40.50.300:FF:000042">
    <property type="entry name" value="Maltose/maltodextrin ABC transporter, ATP-binding protein"/>
    <property type="match status" value="1"/>
</dbReference>
<evidence type="ECO:0000313" key="7">
    <source>
        <dbReference type="EMBL" id="GGA75001.1"/>
    </source>
</evidence>
<evidence type="ECO:0000259" key="6">
    <source>
        <dbReference type="PROSITE" id="PS50893"/>
    </source>
</evidence>
<reference evidence="7" key="2">
    <citation type="submission" date="2020-09" db="EMBL/GenBank/DDBJ databases">
        <authorList>
            <person name="Sun Q."/>
            <person name="Zhou Y."/>
        </authorList>
    </citation>
    <scope>NUCLEOTIDE SEQUENCE</scope>
    <source>
        <strain evidence="7">CGMCC 1.15320</strain>
    </source>
</reference>
<dbReference type="InterPro" id="IPR027417">
    <property type="entry name" value="P-loop_NTPase"/>
</dbReference>
<name>A0A916W8C1_9HYPH</name>
<dbReference type="GO" id="GO:0140359">
    <property type="term" value="F:ABC-type transporter activity"/>
    <property type="evidence" value="ECO:0007669"/>
    <property type="project" value="UniProtKB-ARBA"/>
</dbReference>
<dbReference type="GO" id="GO:0005524">
    <property type="term" value="F:ATP binding"/>
    <property type="evidence" value="ECO:0007669"/>
    <property type="project" value="UniProtKB-KW"/>
</dbReference>
<protein>
    <submittedName>
        <fullName evidence="7">ABC transporter ATP-binding protein</fullName>
    </submittedName>
</protein>
<dbReference type="InterPro" id="IPR050093">
    <property type="entry name" value="ABC_SmlMolc_Importer"/>
</dbReference>
<dbReference type="EMBL" id="BMIF01000010">
    <property type="protein sequence ID" value="GGA75001.1"/>
    <property type="molecule type" value="Genomic_DNA"/>
</dbReference>
<dbReference type="AlphaFoldDB" id="A0A916W8C1"/>
<evidence type="ECO:0000313" key="8">
    <source>
        <dbReference type="Proteomes" id="UP000636264"/>
    </source>
</evidence>
<dbReference type="PROSITE" id="PS50893">
    <property type="entry name" value="ABC_TRANSPORTER_2"/>
    <property type="match status" value="1"/>
</dbReference>
<feature type="domain" description="ABC transporter" evidence="6">
    <location>
        <begin position="2"/>
        <end position="246"/>
    </location>
</feature>
<dbReference type="Pfam" id="PF00005">
    <property type="entry name" value="ABC_tran"/>
    <property type="match status" value="1"/>
</dbReference>
<comment type="subcellular location">
    <subcellularLocation>
        <location evidence="1">Cell inner membrane</location>
        <topology evidence="1">Peripheral membrane protein</topology>
    </subcellularLocation>
</comment>
<dbReference type="GO" id="GO:0043190">
    <property type="term" value="C:ATP-binding cassette (ABC) transporter complex"/>
    <property type="evidence" value="ECO:0007669"/>
    <property type="project" value="InterPro"/>
</dbReference>
<evidence type="ECO:0000256" key="3">
    <source>
        <dbReference type="ARBA" id="ARBA00022448"/>
    </source>
</evidence>
<gene>
    <name evidence="7" type="ORF">GCM10011385_31290</name>
</gene>
<dbReference type="RefSeq" id="WP_188722037.1">
    <property type="nucleotide sequence ID" value="NZ_BMIF01000010.1"/>
</dbReference>
<dbReference type="Gene3D" id="3.40.50.300">
    <property type="entry name" value="P-loop containing nucleotide triphosphate hydrolases"/>
    <property type="match status" value="1"/>
</dbReference>
<dbReference type="InterPro" id="IPR013611">
    <property type="entry name" value="Transp-assoc_OB_typ2"/>
</dbReference>
<dbReference type="PANTHER" id="PTHR42781:SF4">
    <property type="entry name" value="SPERMIDINE_PUTRESCINE IMPORT ATP-BINDING PROTEIN POTA"/>
    <property type="match status" value="1"/>
</dbReference>
<comment type="caution">
    <text evidence="7">The sequence shown here is derived from an EMBL/GenBank/DDBJ whole genome shotgun (WGS) entry which is preliminary data.</text>
</comment>
<keyword evidence="4" id="KW-0547">Nucleotide-binding</keyword>
<dbReference type="Proteomes" id="UP000636264">
    <property type="component" value="Unassembled WGS sequence"/>
</dbReference>
<dbReference type="InterPro" id="IPR008995">
    <property type="entry name" value="Mo/tungstate-bd_C_term_dom"/>
</dbReference>